<gene>
    <name evidence="2" type="ORF">FYJ51_02630</name>
</gene>
<dbReference type="RefSeq" id="WP_154502885.1">
    <property type="nucleotide sequence ID" value="NZ_VUMN01000003.1"/>
</dbReference>
<evidence type="ECO:0000313" key="3">
    <source>
        <dbReference type="Proteomes" id="UP000461880"/>
    </source>
</evidence>
<dbReference type="AlphaFoldDB" id="A0A7X2TFI6"/>
<dbReference type="Proteomes" id="UP000461880">
    <property type="component" value="Unassembled WGS sequence"/>
</dbReference>
<accession>A0A7X2TFI6</accession>
<feature type="region of interest" description="Disordered" evidence="1">
    <location>
        <begin position="237"/>
        <end position="257"/>
    </location>
</feature>
<organism evidence="2 3">
    <name type="scientific">Stecheria intestinalis</name>
    <dbReference type="NCBI Taxonomy" id="2606630"/>
    <lineage>
        <taxon>Bacteria</taxon>
        <taxon>Bacillati</taxon>
        <taxon>Bacillota</taxon>
        <taxon>Erysipelotrichia</taxon>
        <taxon>Erysipelotrichales</taxon>
        <taxon>Erysipelotrichaceae</taxon>
        <taxon>Stecheria</taxon>
    </lineage>
</organism>
<sequence>MFDFDSARTLDIYEQFANGLYSSTASGNGTTSERKEHIRKLLNFFPVLGEDENGEMIELNAEQVLSVPRKIRSQEVVKRGFMSNFLFQNISNIFGAPKEVMDIINQFPVANEPKKNEEPLPDNPGEGLDLDEYGEIAPKESLIIGTAADIFGEKKYGTSVNEIVSSTLGNPGEQDAEETHQQLDQIKKAIHEQVVQPLIETAQQHFGDDMHKSDRKSLNSTITNTVDAEVERKFTDFNVQQSNREAERKEELNKSDTAENRIPTPYLISACASIIRCGLQNRFTAAVLR</sequence>
<dbReference type="EMBL" id="VUMN01000003">
    <property type="protein sequence ID" value="MSS57798.1"/>
    <property type="molecule type" value="Genomic_DNA"/>
</dbReference>
<feature type="region of interest" description="Disordered" evidence="1">
    <location>
        <begin position="112"/>
        <end position="131"/>
    </location>
</feature>
<comment type="caution">
    <text evidence="2">The sequence shown here is derived from an EMBL/GenBank/DDBJ whole genome shotgun (WGS) entry which is preliminary data.</text>
</comment>
<feature type="compositionally biased region" description="Basic and acidic residues" evidence="1">
    <location>
        <begin position="244"/>
        <end position="257"/>
    </location>
</feature>
<name>A0A7X2TFI6_9FIRM</name>
<protein>
    <submittedName>
        <fullName evidence="2">Uncharacterized protein</fullName>
    </submittedName>
</protein>
<evidence type="ECO:0000313" key="2">
    <source>
        <dbReference type="EMBL" id="MSS57798.1"/>
    </source>
</evidence>
<evidence type="ECO:0000256" key="1">
    <source>
        <dbReference type="SAM" id="MobiDB-lite"/>
    </source>
</evidence>
<keyword evidence="3" id="KW-1185">Reference proteome</keyword>
<proteinExistence type="predicted"/>
<reference evidence="2 3" key="1">
    <citation type="submission" date="2019-08" db="EMBL/GenBank/DDBJ databases">
        <title>In-depth cultivation of the pig gut microbiome towards novel bacterial diversity and tailored functional studies.</title>
        <authorList>
            <person name="Wylensek D."/>
            <person name="Hitch T.C.A."/>
            <person name="Clavel T."/>
        </authorList>
    </citation>
    <scope>NUCLEOTIDE SEQUENCE [LARGE SCALE GENOMIC DNA]</scope>
    <source>
        <strain evidence="2 3">Oil+RF-744-GAM-WT-6</strain>
    </source>
</reference>